<dbReference type="NCBIfam" id="TIGR01498">
    <property type="entry name" value="folK"/>
    <property type="match status" value="1"/>
</dbReference>
<evidence type="ECO:0000256" key="8">
    <source>
        <dbReference type="ARBA" id="ARBA00022909"/>
    </source>
</evidence>
<comment type="catalytic activity">
    <reaction evidence="1">
        <text>6-hydroxymethyl-7,8-dihydropterin + ATP = (7,8-dihydropterin-6-yl)methyl diphosphate + AMP + H(+)</text>
        <dbReference type="Rhea" id="RHEA:11412"/>
        <dbReference type="ChEBI" id="CHEBI:15378"/>
        <dbReference type="ChEBI" id="CHEBI:30616"/>
        <dbReference type="ChEBI" id="CHEBI:44841"/>
        <dbReference type="ChEBI" id="CHEBI:72950"/>
        <dbReference type="ChEBI" id="CHEBI:456215"/>
        <dbReference type="EC" id="2.7.6.3"/>
    </reaction>
</comment>
<keyword evidence="5" id="KW-0547">Nucleotide-binding</keyword>
<sequence>MNIAYVALGTNIEPRDQHIANALELVSGHEHIRISKKSSIYQTAPVGYTDQADFLNMVIEIETSLSSLDLLGFCQKIERELGRKREIRFGPRTIDLDILVYNQENSETERLTIPHPRMHERAFVLIPLNELAPNLIISANGNRKSVADYIDRLSEREKKDVVKWIRNESGEE</sequence>
<dbReference type="InterPro" id="IPR000550">
    <property type="entry name" value="Hppk"/>
</dbReference>
<proteinExistence type="predicted"/>
<name>A0ABU6KLH2_9BACI</name>
<evidence type="ECO:0000256" key="4">
    <source>
        <dbReference type="ARBA" id="ARBA00022679"/>
    </source>
</evidence>
<dbReference type="Proteomes" id="UP001335737">
    <property type="component" value="Unassembled WGS sequence"/>
</dbReference>
<evidence type="ECO:0000256" key="2">
    <source>
        <dbReference type="ARBA" id="ARBA00005051"/>
    </source>
</evidence>
<dbReference type="GO" id="GO:0003848">
    <property type="term" value="F:2-amino-4-hydroxy-6-hydroxymethyldihydropteridine diphosphokinase activity"/>
    <property type="evidence" value="ECO:0007669"/>
    <property type="project" value="UniProtKB-EC"/>
</dbReference>
<keyword evidence="4 10" id="KW-0808">Transferase</keyword>
<evidence type="ECO:0000256" key="1">
    <source>
        <dbReference type="ARBA" id="ARBA00000198"/>
    </source>
</evidence>
<organism evidence="10 11">
    <name type="scientific">Virgibacillus tibetensis</name>
    <dbReference type="NCBI Taxonomy" id="3042313"/>
    <lineage>
        <taxon>Bacteria</taxon>
        <taxon>Bacillati</taxon>
        <taxon>Bacillota</taxon>
        <taxon>Bacilli</taxon>
        <taxon>Bacillales</taxon>
        <taxon>Bacillaceae</taxon>
        <taxon>Virgibacillus</taxon>
    </lineage>
</organism>
<evidence type="ECO:0000259" key="9">
    <source>
        <dbReference type="PROSITE" id="PS00794"/>
    </source>
</evidence>
<keyword evidence="11" id="KW-1185">Reference proteome</keyword>
<evidence type="ECO:0000313" key="11">
    <source>
        <dbReference type="Proteomes" id="UP001335737"/>
    </source>
</evidence>
<evidence type="ECO:0000256" key="7">
    <source>
        <dbReference type="ARBA" id="ARBA00022840"/>
    </source>
</evidence>
<dbReference type="CDD" id="cd00483">
    <property type="entry name" value="HPPK"/>
    <property type="match status" value="1"/>
</dbReference>
<evidence type="ECO:0000256" key="5">
    <source>
        <dbReference type="ARBA" id="ARBA00022741"/>
    </source>
</evidence>
<dbReference type="Gene3D" id="3.30.70.560">
    <property type="entry name" value="7,8-Dihydro-6-hydroxymethylpterin-pyrophosphokinase HPPK"/>
    <property type="match status" value="1"/>
</dbReference>
<dbReference type="SUPFAM" id="SSF55083">
    <property type="entry name" value="6-hydroxymethyl-7,8-dihydropterin pyrophosphokinase, HPPK"/>
    <property type="match status" value="1"/>
</dbReference>
<dbReference type="RefSeq" id="WP_327609586.1">
    <property type="nucleotide sequence ID" value="NZ_JARZFX010000029.1"/>
</dbReference>
<keyword evidence="7" id="KW-0067">ATP-binding</keyword>
<comment type="caution">
    <text evidence="10">The sequence shown here is derived from an EMBL/GenBank/DDBJ whole genome shotgun (WGS) entry which is preliminary data.</text>
</comment>
<feature type="domain" description="7,8-dihydro-6-hydroxymethylpterin-pyrophosphokinase" evidence="9">
    <location>
        <begin position="88"/>
        <end position="99"/>
    </location>
</feature>
<evidence type="ECO:0000256" key="3">
    <source>
        <dbReference type="ARBA" id="ARBA00013253"/>
    </source>
</evidence>
<protein>
    <recommendedName>
        <fullName evidence="3">2-amino-4-hydroxy-6-hydroxymethyldihydropteridine diphosphokinase</fullName>
        <ecNumber evidence="3">2.7.6.3</ecNumber>
    </recommendedName>
</protein>
<evidence type="ECO:0000313" key="10">
    <source>
        <dbReference type="EMBL" id="MEC5426053.1"/>
    </source>
</evidence>
<dbReference type="EMBL" id="JARZFX010000029">
    <property type="protein sequence ID" value="MEC5426053.1"/>
    <property type="molecule type" value="Genomic_DNA"/>
</dbReference>
<keyword evidence="6" id="KW-0418">Kinase</keyword>
<accession>A0ABU6KLH2</accession>
<dbReference type="PROSITE" id="PS00794">
    <property type="entry name" value="HPPK"/>
    <property type="match status" value="1"/>
</dbReference>
<reference evidence="10 11" key="1">
    <citation type="journal article" date="2024" name="Int. J. Syst. Evol. Microbiol.">
        <title>Virgibacillus tibetensis sp. nov., isolated from salt lake on the Tibetan Plateau of China.</title>
        <authorList>
            <person name="Phurbu D."/>
            <person name="Liu Z.-X."/>
            <person name="Wang R."/>
            <person name="Zheng Y.-Y."/>
            <person name="Liu H.-C."/>
            <person name="Zhou Y.-G."/>
            <person name="Yu Y.-J."/>
            <person name="Li A.-H."/>
        </authorList>
    </citation>
    <scope>NUCLEOTIDE SEQUENCE [LARGE SCALE GENOMIC DNA]</scope>
    <source>
        <strain evidence="10 11">C22-A2</strain>
    </source>
</reference>
<evidence type="ECO:0000256" key="6">
    <source>
        <dbReference type="ARBA" id="ARBA00022777"/>
    </source>
</evidence>
<dbReference type="PANTHER" id="PTHR43071">
    <property type="entry name" value="2-AMINO-4-HYDROXY-6-HYDROXYMETHYLDIHYDROPTERIDINE PYROPHOSPHOKINASE"/>
    <property type="match status" value="1"/>
</dbReference>
<dbReference type="Pfam" id="PF01288">
    <property type="entry name" value="HPPK"/>
    <property type="match status" value="1"/>
</dbReference>
<dbReference type="PANTHER" id="PTHR43071:SF1">
    <property type="entry name" value="2-AMINO-4-HYDROXY-6-HYDROXYMETHYLDIHYDROPTERIDINE PYROPHOSPHOKINASE"/>
    <property type="match status" value="1"/>
</dbReference>
<comment type="pathway">
    <text evidence="2">Cofactor biosynthesis; tetrahydrofolate biosynthesis; 2-amino-4-hydroxy-6-hydroxymethyl-7,8-dihydropteridine diphosphate from 7,8-dihydroneopterin triphosphate: step 4/4.</text>
</comment>
<keyword evidence="8" id="KW-0289">Folate biosynthesis</keyword>
<gene>
    <name evidence="10" type="primary">folK</name>
    <name evidence="10" type="ORF">QGM71_21630</name>
</gene>
<dbReference type="EC" id="2.7.6.3" evidence="3"/>
<dbReference type="InterPro" id="IPR035907">
    <property type="entry name" value="Hppk_sf"/>
</dbReference>